<comment type="caution">
    <text evidence="1">The sequence shown here is derived from an EMBL/GenBank/DDBJ whole genome shotgun (WGS) entry which is preliminary data.</text>
</comment>
<dbReference type="Proteomes" id="UP001139104">
    <property type="component" value="Unassembled WGS sequence"/>
</dbReference>
<dbReference type="EC" id="4.2.1.53" evidence="1"/>
<dbReference type="PANTHER" id="PTHR37417">
    <property type="entry name" value="67 KDA MYOSIN-CROSS-REACTIVE ANTIGEN FAMILY PROTEIN (AFU_ORTHOLOGUE AFUA_5G09970)"/>
    <property type="match status" value="1"/>
</dbReference>
<reference evidence="1" key="1">
    <citation type="journal article" date="2022" name="ISME J.">
        <title>Identification of active gaseous-alkane degraders at natural gas seeps.</title>
        <authorList>
            <person name="Farhan Ul Haque M."/>
            <person name="Hernandez M."/>
            <person name="Crombie A.T."/>
            <person name="Murrell J.C."/>
        </authorList>
    </citation>
    <scope>NUCLEOTIDE SEQUENCE</scope>
    <source>
        <strain evidence="1">PC2</strain>
    </source>
</reference>
<dbReference type="RefSeq" id="WP_243067599.1">
    <property type="nucleotide sequence ID" value="NZ_JAIVFK010000027.1"/>
</dbReference>
<dbReference type="InterPro" id="IPR036188">
    <property type="entry name" value="FAD/NAD-bd_sf"/>
</dbReference>
<dbReference type="InterPro" id="IPR010354">
    <property type="entry name" value="Oleate_hydratase"/>
</dbReference>
<protein>
    <submittedName>
        <fullName evidence="1">Oleate hydratase</fullName>
        <ecNumber evidence="1">4.2.1.53</ecNumber>
    </submittedName>
</protein>
<dbReference type="PANTHER" id="PTHR37417:SF2">
    <property type="entry name" value="67 KDA MYOSIN-CROSS-REACTIVE ANTIGEN FAMILY PROTEIN (AFU_ORTHOLOGUE AFUA_5G09970)"/>
    <property type="match status" value="1"/>
</dbReference>
<keyword evidence="1" id="KW-0456">Lyase</keyword>
<dbReference type="SUPFAM" id="SSF51905">
    <property type="entry name" value="FAD/NAD(P)-binding domain"/>
    <property type="match status" value="1"/>
</dbReference>
<evidence type="ECO:0000313" key="2">
    <source>
        <dbReference type="Proteomes" id="UP001139104"/>
    </source>
</evidence>
<accession>A0ABS9Z895</accession>
<gene>
    <name evidence="1" type="ORF">K2U94_12935</name>
</gene>
<dbReference type="Gene3D" id="3.50.50.60">
    <property type="entry name" value="FAD/NAD(P)-binding domain"/>
    <property type="match status" value="3"/>
</dbReference>
<dbReference type="NCBIfam" id="NF010584">
    <property type="entry name" value="PRK13977.1"/>
    <property type="match status" value="1"/>
</dbReference>
<dbReference type="Pfam" id="PF06100">
    <property type="entry name" value="MCRA"/>
    <property type="match status" value="1"/>
</dbReference>
<keyword evidence="2" id="KW-1185">Reference proteome</keyword>
<evidence type="ECO:0000313" key="1">
    <source>
        <dbReference type="EMBL" id="MCI4683661.1"/>
    </source>
</evidence>
<dbReference type="GO" id="GO:0050151">
    <property type="term" value="F:oleate hydratase activity"/>
    <property type="evidence" value="ECO:0007669"/>
    <property type="project" value="UniProtKB-EC"/>
</dbReference>
<sequence>MLDPTKAEVWLVGGGIASLAAAAFLVRDAGVPAARVHILEETGLVGGAMDGARSPVQDGYVTRGGRMLEYEAYRCLWNLLDSIPSLENAEVSVYREIVAFNEEVKSRSFARLIDGSHRIVDAAAYGLDNRDRLELTRLLALPERLLGARRIEDMFSEHFFQTLFWQMWRTTFAFQTWHSAIEMKRYCLRFIQEFPRLHDLSGIRRTKYNQYDSIIRPLRNWLTAQGVDVRSGARVVDVDFDKPEGHRRAIRLHLREKAGESTIDLGPDDATFVTLGSITSDSAYGGNDSVPELIRDRRDGGWALWERIADKGKDFGRPNTFFGNIDENKWESFTLTLHGETFLKRIVEFTGNQPGTGGLMTFFESSWLMSLVNAYQPHFPDMPPETFTMWGYGLFIDRQGDYVRKPMAQCTGKEILTELLRQFGFDDIFDEVLATTNVTTVIMPYASALFSRRDIKDRPPVIPEGARNFAFLGQFVEIPEDTVFTVEYSVHGAMIAVYETFGVKKEIPPIYHGLMDPKVGLKALEAAFT</sequence>
<dbReference type="EMBL" id="JAIVFP010000001">
    <property type="protein sequence ID" value="MCI4683661.1"/>
    <property type="molecule type" value="Genomic_DNA"/>
</dbReference>
<proteinExistence type="predicted"/>
<name>A0ABS9Z895_9HYPH</name>
<organism evidence="1 2">
    <name type="scientific">Candidatus Rhodoblastus alkanivorans</name>
    <dbReference type="NCBI Taxonomy" id="2954117"/>
    <lineage>
        <taxon>Bacteria</taxon>
        <taxon>Pseudomonadati</taxon>
        <taxon>Pseudomonadota</taxon>
        <taxon>Alphaproteobacteria</taxon>
        <taxon>Hyphomicrobiales</taxon>
        <taxon>Rhodoblastaceae</taxon>
        <taxon>Rhodoblastus</taxon>
    </lineage>
</organism>